<dbReference type="EMBL" id="JBBBZM010000015">
    <property type="protein sequence ID" value="KAL0639076.1"/>
    <property type="molecule type" value="Genomic_DNA"/>
</dbReference>
<protein>
    <submittedName>
        <fullName evidence="1">Uncharacterized protein</fullName>
    </submittedName>
</protein>
<evidence type="ECO:0000313" key="2">
    <source>
        <dbReference type="Proteomes" id="UP001447188"/>
    </source>
</evidence>
<name>A0ABR3GT25_9PEZI</name>
<comment type="caution">
    <text evidence="1">The sequence shown here is derived from an EMBL/GenBank/DDBJ whole genome shotgun (WGS) entry which is preliminary data.</text>
</comment>
<proteinExistence type="predicted"/>
<gene>
    <name evidence="1" type="ORF">Q9L58_001958</name>
</gene>
<accession>A0ABR3GT25</accession>
<organism evidence="1 2">
    <name type="scientific">Discina gigas</name>
    <dbReference type="NCBI Taxonomy" id="1032678"/>
    <lineage>
        <taxon>Eukaryota</taxon>
        <taxon>Fungi</taxon>
        <taxon>Dikarya</taxon>
        <taxon>Ascomycota</taxon>
        <taxon>Pezizomycotina</taxon>
        <taxon>Pezizomycetes</taxon>
        <taxon>Pezizales</taxon>
        <taxon>Discinaceae</taxon>
        <taxon>Discina</taxon>
    </lineage>
</organism>
<dbReference type="Proteomes" id="UP001447188">
    <property type="component" value="Unassembled WGS sequence"/>
</dbReference>
<keyword evidence="2" id="KW-1185">Reference proteome</keyword>
<sequence>MDAYTLIGVQKPPTRAALLLSDIKPLNAYIIASTGIPAYQIGESFPSSCLIGGTLPSATVTRASAKTALSSHLQECATFRDVALRTIQLHATDICDHPTAGEEVAKFGSSMFDILHDDTPNLNLKAVADLAVKSVVDSVMSLADERITKWEACNVSLQLFKDGLEKMPDILQTLTKGLPIPSEFNDLVENRASAIGAIDLIQNTVLAMIDRVRAIQKVFLFLVQDGKQNHENTNIVMLCGVGIWTELYTAAKDIRDGLYQ</sequence>
<evidence type="ECO:0000313" key="1">
    <source>
        <dbReference type="EMBL" id="KAL0639076.1"/>
    </source>
</evidence>
<reference evidence="1 2" key="1">
    <citation type="submission" date="2024-02" db="EMBL/GenBank/DDBJ databases">
        <title>Discinaceae phylogenomics.</title>
        <authorList>
            <person name="Dirks A.C."/>
            <person name="James T.Y."/>
        </authorList>
    </citation>
    <scope>NUCLEOTIDE SEQUENCE [LARGE SCALE GENOMIC DNA]</scope>
    <source>
        <strain evidence="1 2">ACD0624</strain>
    </source>
</reference>